<dbReference type="Pfam" id="PF04719">
    <property type="entry name" value="TAFII28"/>
    <property type="match status" value="1"/>
</dbReference>
<evidence type="ECO:0000256" key="4">
    <source>
        <dbReference type="ARBA" id="ARBA00023163"/>
    </source>
</evidence>
<dbReference type="GO" id="GO:0046982">
    <property type="term" value="F:protein heterodimerization activity"/>
    <property type="evidence" value="ECO:0007669"/>
    <property type="project" value="InterPro"/>
</dbReference>
<name>G4T5W0_SERID</name>
<comment type="caution">
    <text evidence="8">The sequence shown here is derived from an EMBL/GenBank/DDBJ whole genome shotgun (WGS) entry which is preliminary data.</text>
</comment>
<protein>
    <recommendedName>
        <fullName evidence="7">TAFII28-like protein domain-containing protein</fullName>
    </recommendedName>
</protein>
<dbReference type="InterPro" id="IPR009072">
    <property type="entry name" value="Histone-fold"/>
</dbReference>
<evidence type="ECO:0000256" key="1">
    <source>
        <dbReference type="ARBA" id="ARBA00004123"/>
    </source>
</evidence>
<evidence type="ECO:0000256" key="2">
    <source>
        <dbReference type="ARBA" id="ARBA00009788"/>
    </source>
</evidence>
<dbReference type="SUPFAM" id="SSF47113">
    <property type="entry name" value="Histone-fold"/>
    <property type="match status" value="1"/>
</dbReference>
<evidence type="ECO:0000256" key="3">
    <source>
        <dbReference type="ARBA" id="ARBA00023015"/>
    </source>
</evidence>
<dbReference type="GO" id="GO:0051123">
    <property type="term" value="P:RNA polymerase II preinitiation complex assembly"/>
    <property type="evidence" value="ECO:0007669"/>
    <property type="project" value="InterPro"/>
</dbReference>
<dbReference type="GO" id="GO:0005669">
    <property type="term" value="C:transcription factor TFIID complex"/>
    <property type="evidence" value="ECO:0007669"/>
    <property type="project" value="InterPro"/>
</dbReference>
<keyword evidence="4" id="KW-0804">Transcription</keyword>
<dbReference type="HOGENOM" id="CLU_1230327_0_0_1"/>
<evidence type="ECO:0000313" key="9">
    <source>
        <dbReference type="Proteomes" id="UP000007148"/>
    </source>
</evidence>
<dbReference type="eggNOG" id="KOG3219">
    <property type="taxonomic scope" value="Eukaryota"/>
</dbReference>
<dbReference type="Gene3D" id="1.10.20.10">
    <property type="entry name" value="Histone, subunit A"/>
    <property type="match status" value="1"/>
</dbReference>
<comment type="similarity">
    <text evidence="2">Belongs to the TAF11 family.</text>
</comment>
<feature type="region of interest" description="Disordered" evidence="6">
    <location>
        <begin position="206"/>
        <end position="225"/>
    </location>
</feature>
<proteinExistence type="inferred from homology"/>
<keyword evidence="3" id="KW-0805">Transcription regulation</keyword>
<dbReference type="InParanoid" id="G4T5W0"/>
<dbReference type="STRING" id="1109443.G4T5W0"/>
<dbReference type="EMBL" id="CAFZ01000005">
    <property type="protein sequence ID" value="CCA66703.1"/>
    <property type="molecule type" value="Genomic_DNA"/>
</dbReference>
<dbReference type="GO" id="GO:0016251">
    <property type="term" value="F:RNA polymerase II general transcription initiation factor activity"/>
    <property type="evidence" value="ECO:0007669"/>
    <property type="project" value="TreeGrafter"/>
</dbReference>
<dbReference type="OrthoDB" id="28335at2759"/>
<gene>
    <name evidence="8" type="ORF">PIIN_00383</name>
</gene>
<sequence>MSMENTETPPRVNRSNQALHPLIKGLPRLATGLGAQGSREGTPTRPNYYNTPSTSNYSHFQVPALSQTQQIQKLFELNPDLQQLQNAANKATEILDDEEGEELDDEQLAESTAKENQYLLLQSMSAEQAERFDVFKRSGLNKAAIKRVAAQSDHQMSNGVAQLVAGVGKIFVGEIMAKARDVQYRRNETGPLTPEHLREAYRQYKQETGNIGPAKPLRGKRLFRR</sequence>
<keyword evidence="5" id="KW-0539">Nucleus</keyword>
<dbReference type="InterPro" id="IPR045127">
    <property type="entry name" value="TAF11-like"/>
</dbReference>
<dbReference type="PANTHER" id="PTHR13218:SF8">
    <property type="entry name" value="TRANSCRIPTION INITIATION FACTOR TFIID SUBUNIT 11"/>
    <property type="match status" value="1"/>
</dbReference>
<dbReference type="OMA" id="TANTEWS"/>
<organism evidence="8 9">
    <name type="scientific">Serendipita indica (strain DSM 11827)</name>
    <name type="common">Root endophyte fungus</name>
    <name type="synonym">Piriformospora indica</name>
    <dbReference type="NCBI Taxonomy" id="1109443"/>
    <lineage>
        <taxon>Eukaryota</taxon>
        <taxon>Fungi</taxon>
        <taxon>Dikarya</taxon>
        <taxon>Basidiomycota</taxon>
        <taxon>Agaricomycotina</taxon>
        <taxon>Agaricomycetes</taxon>
        <taxon>Sebacinales</taxon>
        <taxon>Serendipitaceae</taxon>
        <taxon>Serendipita</taxon>
    </lineage>
</organism>
<evidence type="ECO:0000256" key="6">
    <source>
        <dbReference type="SAM" id="MobiDB-lite"/>
    </source>
</evidence>
<feature type="domain" description="TAFII28-like protein" evidence="7">
    <location>
        <begin position="119"/>
        <end position="203"/>
    </location>
</feature>
<keyword evidence="9" id="KW-1185">Reference proteome</keyword>
<dbReference type="AlphaFoldDB" id="G4T5W0"/>
<dbReference type="PANTHER" id="PTHR13218">
    <property type="entry name" value="TRANSCRIPTION INITIATION FACTOR TFIID SUBUNIT 11-RELATED"/>
    <property type="match status" value="1"/>
</dbReference>
<dbReference type="Proteomes" id="UP000007148">
    <property type="component" value="Unassembled WGS sequence"/>
</dbReference>
<evidence type="ECO:0000259" key="7">
    <source>
        <dbReference type="Pfam" id="PF04719"/>
    </source>
</evidence>
<evidence type="ECO:0000256" key="5">
    <source>
        <dbReference type="ARBA" id="ARBA00023242"/>
    </source>
</evidence>
<accession>G4T5W0</accession>
<reference evidence="8 9" key="1">
    <citation type="journal article" date="2011" name="PLoS Pathog.">
        <title>Endophytic Life Strategies Decoded by Genome and Transcriptome Analyses of the Mutualistic Root Symbiont Piriformospora indica.</title>
        <authorList>
            <person name="Zuccaro A."/>
            <person name="Lahrmann U."/>
            <person name="Guldener U."/>
            <person name="Langen G."/>
            <person name="Pfiffi S."/>
            <person name="Biedenkopf D."/>
            <person name="Wong P."/>
            <person name="Samans B."/>
            <person name="Grimm C."/>
            <person name="Basiewicz M."/>
            <person name="Murat C."/>
            <person name="Martin F."/>
            <person name="Kogel K.H."/>
        </authorList>
    </citation>
    <scope>NUCLEOTIDE SEQUENCE [LARGE SCALE GENOMIC DNA]</scope>
    <source>
        <strain evidence="8 9">DSM 11827</strain>
    </source>
</reference>
<dbReference type="InterPro" id="IPR006809">
    <property type="entry name" value="TAFII28_dom"/>
</dbReference>
<comment type="subcellular location">
    <subcellularLocation>
        <location evidence="1">Nucleus</location>
    </subcellularLocation>
</comment>
<dbReference type="CDD" id="cd08048">
    <property type="entry name" value="HFD_TAF11"/>
    <property type="match status" value="1"/>
</dbReference>
<evidence type="ECO:0000313" key="8">
    <source>
        <dbReference type="EMBL" id="CCA66703.1"/>
    </source>
</evidence>